<dbReference type="SUPFAM" id="SSF53597">
    <property type="entry name" value="Dihydrofolate reductase-like"/>
    <property type="match status" value="1"/>
</dbReference>
<dbReference type="PANTHER" id="PTHR48069">
    <property type="entry name" value="DIHYDROFOLATE REDUCTASE"/>
    <property type="match status" value="1"/>
</dbReference>
<proteinExistence type="inferred from homology"/>
<dbReference type="InterPro" id="IPR017925">
    <property type="entry name" value="DHFR_CS"/>
</dbReference>
<organism evidence="9 10">
    <name type="scientific">Ophiocordyceps australis</name>
    <dbReference type="NCBI Taxonomy" id="1399860"/>
    <lineage>
        <taxon>Eukaryota</taxon>
        <taxon>Fungi</taxon>
        <taxon>Dikarya</taxon>
        <taxon>Ascomycota</taxon>
        <taxon>Pezizomycotina</taxon>
        <taxon>Sordariomycetes</taxon>
        <taxon>Hypocreomycetidae</taxon>
        <taxon>Hypocreales</taxon>
        <taxon>Ophiocordycipitaceae</taxon>
        <taxon>Ophiocordyceps</taxon>
    </lineage>
</organism>
<dbReference type="GO" id="GO:0046654">
    <property type="term" value="P:tetrahydrofolate biosynthetic process"/>
    <property type="evidence" value="ECO:0007669"/>
    <property type="project" value="UniProtKB-UniPathway"/>
</dbReference>
<dbReference type="PRINTS" id="PR00070">
    <property type="entry name" value="DHFR"/>
</dbReference>
<feature type="domain" description="DHFR" evidence="8">
    <location>
        <begin position="5"/>
        <end position="204"/>
    </location>
</feature>
<dbReference type="CDD" id="cd00209">
    <property type="entry name" value="DHFR"/>
    <property type="match status" value="1"/>
</dbReference>
<dbReference type="Pfam" id="PF00186">
    <property type="entry name" value="DHFR_1"/>
    <property type="match status" value="1"/>
</dbReference>
<dbReference type="EMBL" id="NJEU01001446">
    <property type="protein sequence ID" value="PHH67294.1"/>
    <property type="molecule type" value="Genomic_DNA"/>
</dbReference>
<evidence type="ECO:0000256" key="4">
    <source>
        <dbReference type="ARBA" id="ARBA00022563"/>
    </source>
</evidence>
<protein>
    <recommendedName>
        <fullName evidence="3">Dihydrofolate reductase</fullName>
        <ecNumber evidence="2">1.5.1.3</ecNumber>
    </recommendedName>
</protein>
<comment type="caution">
    <text evidence="9">The sequence shown here is derived from an EMBL/GenBank/DDBJ whole genome shotgun (WGS) entry which is preliminary data.</text>
</comment>
<sequence>MPSSEVVLIVAATRSMGIGANGSMPWTGLRKEMQYFARVTSRPPPCSTSSSNAVIMGRKTWDSIPTPYRPLRNRANIIVTHDAPADAPPNPPCPDQPLRLSSYAKAIAYATRCYARVFVIGGAQIYAAALAHASPAPTRILLTSIQRDFDCTVFFPLALGSPEADAKGWVRASREALEEWTGETVAEAGQHEAGTDYEFQMWEKQLQD</sequence>
<keyword evidence="5" id="KW-0521">NADP</keyword>
<dbReference type="PROSITE" id="PS51330">
    <property type="entry name" value="DHFR_2"/>
    <property type="match status" value="1"/>
</dbReference>
<dbReference type="OrthoDB" id="414698at2759"/>
<keyword evidence="6" id="KW-0560">Oxidoreductase</keyword>
<dbReference type="UniPathway" id="UPA00077">
    <property type="reaction ID" value="UER00158"/>
</dbReference>
<dbReference type="PROSITE" id="PS00075">
    <property type="entry name" value="DHFR_1"/>
    <property type="match status" value="1"/>
</dbReference>
<dbReference type="EC" id="1.5.1.3" evidence="2"/>
<accession>A0A2C5YJW2</accession>
<dbReference type="InterPro" id="IPR012259">
    <property type="entry name" value="DHFR"/>
</dbReference>
<evidence type="ECO:0000256" key="6">
    <source>
        <dbReference type="ARBA" id="ARBA00023002"/>
    </source>
</evidence>
<dbReference type="GO" id="GO:0046655">
    <property type="term" value="P:folic acid metabolic process"/>
    <property type="evidence" value="ECO:0007669"/>
    <property type="project" value="TreeGrafter"/>
</dbReference>
<dbReference type="GO" id="GO:0046452">
    <property type="term" value="P:dihydrofolate metabolic process"/>
    <property type="evidence" value="ECO:0007669"/>
    <property type="project" value="TreeGrafter"/>
</dbReference>
<evidence type="ECO:0000313" key="10">
    <source>
        <dbReference type="Proteomes" id="UP000224854"/>
    </source>
</evidence>
<dbReference type="Gene3D" id="3.40.430.10">
    <property type="entry name" value="Dihydrofolate Reductase, subunit A"/>
    <property type="match status" value="1"/>
</dbReference>
<evidence type="ECO:0000256" key="7">
    <source>
        <dbReference type="RuleBase" id="RU004474"/>
    </source>
</evidence>
<dbReference type="GO" id="GO:0004146">
    <property type="term" value="F:dihydrofolate reductase activity"/>
    <property type="evidence" value="ECO:0007669"/>
    <property type="project" value="UniProtKB-EC"/>
</dbReference>
<name>A0A2C5YJW2_9HYPO</name>
<keyword evidence="10" id="KW-1185">Reference proteome</keyword>
<evidence type="ECO:0000256" key="3">
    <source>
        <dbReference type="ARBA" id="ARBA00018886"/>
    </source>
</evidence>
<evidence type="ECO:0000256" key="2">
    <source>
        <dbReference type="ARBA" id="ARBA00012856"/>
    </source>
</evidence>
<reference evidence="9 10" key="1">
    <citation type="submission" date="2017-06" db="EMBL/GenBank/DDBJ databases">
        <title>Ant-infecting Ophiocordyceps genomes reveal a high diversity of potential behavioral manipulation genes and a possible major role for enterotoxins.</title>
        <authorList>
            <person name="De Bekker C."/>
            <person name="Evans H.C."/>
            <person name="Brachmann A."/>
            <person name="Hughes D.P."/>
        </authorList>
    </citation>
    <scope>NUCLEOTIDE SEQUENCE [LARGE SCALE GENOMIC DNA]</scope>
    <source>
        <strain evidence="9 10">1348a</strain>
    </source>
</reference>
<keyword evidence="4" id="KW-0554">One-carbon metabolism</keyword>
<dbReference type="GO" id="GO:0005739">
    <property type="term" value="C:mitochondrion"/>
    <property type="evidence" value="ECO:0007669"/>
    <property type="project" value="TreeGrafter"/>
</dbReference>
<comment type="pathway">
    <text evidence="1">Cofactor biosynthesis; tetrahydrofolate biosynthesis; 5,6,7,8-tetrahydrofolate from 7,8-dihydrofolate: step 1/1.</text>
</comment>
<evidence type="ECO:0000256" key="1">
    <source>
        <dbReference type="ARBA" id="ARBA00004903"/>
    </source>
</evidence>
<evidence type="ECO:0000259" key="8">
    <source>
        <dbReference type="PROSITE" id="PS51330"/>
    </source>
</evidence>
<gene>
    <name evidence="9" type="ORF">CDD82_1475</name>
</gene>
<dbReference type="Proteomes" id="UP000224854">
    <property type="component" value="Unassembled WGS sequence"/>
</dbReference>
<comment type="similarity">
    <text evidence="7">Belongs to the dihydrofolate reductase family.</text>
</comment>
<dbReference type="InterPro" id="IPR024072">
    <property type="entry name" value="DHFR-like_dom_sf"/>
</dbReference>
<dbReference type="GO" id="GO:0050661">
    <property type="term" value="F:NADP binding"/>
    <property type="evidence" value="ECO:0007669"/>
    <property type="project" value="InterPro"/>
</dbReference>
<dbReference type="PANTHER" id="PTHR48069:SF3">
    <property type="entry name" value="DIHYDROFOLATE REDUCTASE"/>
    <property type="match status" value="1"/>
</dbReference>
<dbReference type="InterPro" id="IPR001796">
    <property type="entry name" value="DHFR_dom"/>
</dbReference>
<evidence type="ECO:0000313" key="9">
    <source>
        <dbReference type="EMBL" id="PHH67294.1"/>
    </source>
</evidence>
<dbReference type="AlphaFoldDB" id="A0A2C5YJW2"/>
<dbReference type="GO" id="GO:0006730">
    <property type="term" value="P:one-carbon metabolic process"/>
    <property type="evidence" value="ECO:0007669"/>
    <property type="project" value="UniProtKB-KW"/>
</dbReference>
<evidence type="ECO:0000256" key="5">
    <source>
        <dbReference type="ARBA" id="ARBA00022857"/>
    </source>
</evidence>